<feature type="transmembrane region" description="Helical" evidence="2">
    <location>
        <begin position="203"/>
        <end position="225"/>
    </location>
</feature>
<keyword evidence="2" id="KW-0472">Membrane</keyword>
<gene>
    <name evidence="3" type="ORF">GCM10009067_39290</name>
</gene>
<dbReference type="OrthoDB" id="214874at2157"/>
<organism evidence="3 4">
    <name type="scientific">Haloarcula sebkhae</name>
    <dbReference type="NCBI Taxonomy" id="932660"/>
    <lineage>
        <taxon>Archaea</taxon>
        <taxon>Methanobacteriati</taxon>
        <taxon>Methanobacteriota</taxon>
        <taxon>Stenosarchaea group</taxon>
        <taxon>Halobacteria</taxon>
        <taxon>Halobacteriales</taxon>
        <taxon>Haloarculaceae</taxon>
        <taxon>Haloarcula</taxon>
    </lineage>
</organism>
<keyword evidence="2" id="KW-1133">Transmembrane helix</keyword>
<evidence type="ECO:0000256" key="1">
    <source>
        <dbReference type="SAM" id="MobiDB-lite"/>
    </source>
</evidence>
<dbReference type="Proteomes" id="UP000614221">
    <property type="component" value="Unassembled WGS sequence"/>
</dbReference>
<protein>
    <submittedName>
        <fullName evidence="3">Uncharacterized protein</fullName>
    </submittedName>
</protein>
<evidence type="ECO:0000256" key="2">
    <source>
        <dbReference type="SAM" id="Phobius"/>
    </source>
</evidence>
<dbReference type="Pfam" id="PF19590">
    <property type="entry name" value="TrbL_3"/>
    <property type="match status" value="1"/>
</dbReference>
<feature type="transmembrane region" description="Helical" evidence="2">
    <location>
        <begin position="267"/>
        <end position="286"/>
    </location>
</feature>
<feature type="transmembrane region" description="Helical" evidence="2">
    <location>
        <begin position="179"/>
        <end position="196"/>
    </location>
</feature>
<feature type="transmembrane region" description="Helical" evidence="2">
    <location>
        <begin position="130"/>
        <end position="149"/>
    </location>
</feature>
<evidence type="ECO:0000313" key="3">
    <source>
        <dbReference type="EMBL" id="GGK83216.1"/>
    </source>
</evidence>
<feature type="compositionally biased region" description="Low complexity" evidence="1">
    <location>
        <begin position="458"/>
        <end position="468"/>
    </location>
</feature>
<comment type="caution">
    <text evidence="3">The sequence shown here is derived from an EMBL/GenBank/DDBJ whole genome shotgun (WGS) entry which is preliminary data.</text>
</comment>
<feature type="compositionally biased region" description="Low complexity" evidence="1">
    <location>
        <begin position="433"/>
        <end position="451"/>
    </location>
</feature>
<feature type="compositionally biased region" description="Basic and acidic residues" evidence="1">
    <location>
        <begin position="476"/>
        <end position="497"/>
    </location>
</feature>
<feature type="compositionally biased region" description="Gly residues" evidence="1">
    <location>
        <begin position="387"/>
        <end position="432"/>
    </location>
</feature>
<dbReference type="AlphaFoldDB" id="A0A830F3V6"/>
<reference evidence="3" key="1">
    <citation type="journal article" date="2014" name="Int. J. Syst. Evol. Microbiol.">
        <title>Complete genome sequence of Corynebacterium casei LMG S-19264T (=DSM 44701T), isolated from a smear-ripened cheese.</title>
        <authorList>
            <consortium name="US DOE Joint Genome Institute (JGI-PGF)"/>
            <person name="Walter F."/>
            <person name="Albersmeier A."/>
            <person name="Kalinowski J."/>
            <person name="Ruckert C."/>
        </authorList>
    </citation>
    <scope>NUCLEOTIDE SEQUENCE</scope>
    <source>
        <strain evidence="3">JCM 19018</strain>
    </source>
</reference>
<proteinExistence type="predicted"/>
<dbReference type="RefSeq" id="WP_188980578.1">
    <property type="nucleotide sequence ID" value="NZ_BMPD01000010.1"/>
</dbReference>
<dbReference type="EMBL" id="BMPD01000010">
    <property type="protein sequence ID" value="GGK83216.1"/>
    <property type="molecule type" value="Genomic_DNA"/>
</dbReference>
<feature type="compositionally biased region" description="Basic and acidic residues" evidence="1">
    <location>
        <begin position="557"/>
        <end position="569"/>
    </location>
</feature>
<feature type="compositionally biased region" description="Polar residues" evidence="1">
    <location>
        <begin position="498"/>
        <end position="516"/>
    </location>
</feature>
<reference evidence="3" key="2">
    <citation type="submission" date="2020-09" db="EMBL/GenBank/DDBJ databases">
        <authorList>
            <person name="Sun Q."/>
            <person name="Ohkuma M."/>
        </authorList>
    </citation>
    <scope>NUCLEOTIDE SEQUENCE</scope>
    <source>
        <strain evidence="3">JCM 19018</strain>
    </source>
</reference>
<feature type="transmembrane region" description="Helical" evidence="2">
    <location>
        <begin position="89"/>
        <end position="109"/>
    </location>
</feature>
<evidence type="ECO:0000313" key="4">
    <source>
        <dbReference type="Proteomes" id="UP000614221"/>
    </source>
</evidence>
<name>A0A830F3V6_9EURY</name>
<keyword evidence="2" id="KW-0812">Transmembrane</keyword>
<feature type="compositionally biased region" description="Low complexity" evidence="1">
    <location>
        <begin position="523"/>
        <end position="541"/>
    </location>
</feature>
<sequence length="569" mass="57936">MQSGIGEEIVEEIVERVLGELSSAITSGISGFLNELRTDITEYFEGFFEWLIDPMVGTPAPEGPSSSAPVDIAFESATNAPWDSLISNIYFDAIAGLALGLQFSVLAMIGLRYGSMNPVIRKKLLRRLGVAFLSLFFWLPVASLGTQFFDAVGRQIYASGHTEAEAVALISSAQQIAELNLGIFIVLIVVGLYVYLKAAFIFITRWLLVFLMTLSMPLVATFWAVEVWPLNRFSGLAKQIAGAYPGVLAAGIPPAILIRMSFEATNWGLASDLSLFISLVTLYLAAKSQKVLIQRSSRVAIQLSEQALAGGKKPLKVGAAATGAAATAGAGAVGGPGAAMATGGTIRAASSAAKGRVGSAATGAQMVHRQMAANPAGMKSGSSSSGSGSGGSGGSGTNGSGGGGSSGGAGGSAPPSGGSGSSGSGGSGGSGGSTAPVSGGSGSNGASAGSALDSRFTNASNGSAPSGDSDSDADPIEERQTEVERQTELEPQTKIERQTQVNSGDTRVYESGSNPPFSDEDSAATGTDTDSGSDGSESYDSLQDVFATDDDVLGPDVYRDGLPHREDDD</sequence>
<feature type="region of interest" description="Disordered" evidence="1">
    <location>
        <begin position="373"/>
        <end position="569"/>
    </location>
</feature>
<accession>A0A830F3V6</accession>
<dbReference type="InterPro" id="IPR045782">
    <property type="entry name" value="TrbL_3"/>
</dbReference>